<sequence>MGLQGNKLVASMIVVVLVAISCRCVFGDGNGDEALIVYGKIQPQPQPKKCSPNLQCLASCGSEVLACCIECLMKDAIPCFIDCGITNIGCMGDCIGKKLPPPIDS</sequence>
<name>A0ABD1X5C6_9LAMI</name>
<comment type="caution">
    <text evidence="2">The sequence shown here is derived from an EMBL/GenBank/DDBJ whole genome shotgun (WGS) entry which is preliminary data.</text>
</comment>
<reference evidence="3" key="1">
    <citation type="submission" date="2024-07" db="EMBL/GenBank/DDBJ databases">
        <title>Two chromosome-level genome assemblies of Korean endemic species Abeliophyllum distichum and Forsythia ovata (Oleaceae).</title>
        <authorList>
            <person name="Jang H."/>
        </authorList>
    </citation>
    <scope>NUCLEOTIDE SEQUENCE [LARGE SCALE GENOMIC DNA]</scope>
</reference>
<feature type="signal peptide" evidence="1">
    <location>
        <begin position="1"/>
        <end position="27"/>
    </location>
</feature>
<evidence type="ECO:0000313" key="2">
    <source>
        <dbReference type="EMBL" id="KAL2556148.1"/>
    </source>
</evidence>
<evidence type="ECO:0000313" key="3">
    <source>
        <dbReference type="Proteomes" id="UP001604277"/>
    </source>
</evidence>
<proteinExistence type="predicted"/>
<keyword evidence="1" id="KW-0732">Signal</keyword>
<organism evidence="2 3">
    <name type="scientific">Forsythia ovata</name>
    <dbReference type="NCBI Taxonomy" id="205694"/>
    <lineage>
        <taxon>Eukaryota</taxon>
        <taxon>Viridiplantae</taxon>
        <taxon>Streptophyta</taxon>
        <taxon>Embryophyta</taxon>
        <taxon>Tracheophyta</taxon>
        <taxon>Spermatophyta</taxon>
        <taxon>Magnoliopsida</taxon>
        <taxon>eudicotyledons</taxon>
        <taxon>Gunneridae</taxon>
        <taxon>Pentapetalae</taxon>
        <taxon>asterids</taxon>
        <taxon>lamiids</taxon>
        <taxon>Lamiales</taxon>
        <taxon>Oleaceae</taxon>
        <taxon>Forsythieae</taxon>
        <taxon>Forsythia</taxon>
    </lineage>
</organism>
<dbReference type="Proteomes" id="UP001604277">
    <property type="component" value="Unassembled WGS sequence"/>
</dbReference>
<dbReference type="EMBL" id="JBFOLJ010000001">
    <property type="protein sequence ID" value="KAL2556148.1"/>
    <property type="molecule type" value="Genomic_DNA"/>
</dbReference>
<accession>A0ABD1X5C6</accession>
<feature type="chain" id="PRO_5044814481" evidence="1">
    <location>
        <begin position="28"/>
        <end position="105"/>
    </location>
</feature>
<dbReference type="AlphaFoldDB" id="A0ABD1X5C6"/>
<evidence type="ECO:0000256" key="1">
    <source>
        <dbReference type="SAM" id="SignalP"/>
    </source>
</evidence>
<gene>
    <name evidence="2" type="ORF">Fot_00887</name>
</gene>
<protein>
    <submittedName>
        <fullName evidence="2">Uncharacterized protein</fullName>
    </submittedName>
</protein>
<keyword evidence="3" id="KW-1185">Reference proteome</keyword>
<dbReference type="PROSITE" id="PS51257">
    <property type="entry name" value="PROKAR_LIPOPROTEIN"/>
    <property type="match status" value="1"/>
</dbReference>